<accession>A0A7M5V259</accession>
<name>A0A7M5V259_9CNID</name>
<proteinExistence type="predicted"/>
<keyword evidence="2" id="KW-1185">Reference proteome</keyword>
<dbReference type="AlphaFoldDB" id="A0A7M5V259"/>
<evidence type="ECO:0000313" key="1">
    <source>
        <dbReference type="EnsemblMetazoa" id="CLYHEMP009985.1"/>
    </source>
</evidence>
<sequence>MLFSIKGKPKTRGTQKFVRICNKIFDCLNGQYPNQDMATRKPAKPALRQYTETKDKCFEWLTDTFLKSGKTEAPTPGLQRRKEKRRLYLAIQTVERLHANYRSCLLNIMDFTFWIMVVLVSQPQLMWAGRSDGFFYCLNYCYLKNCFFRF</sequence>
<reference evidence="1" key="1">
    <citation type="submission" date="2021-01" db="UniProtKB">
        <authorList>
            <consortium name="EnsemblMetazoa"/>
        </authorList>
    </citation>
    <scope>IDENTIFICATION</scope>
</reference>
<dbReference type="EnsemblMetazoa" id="CLYHEMT009985.1">
    <property type="protein sequence ID" value="CLYHEMP009985.1"/>
    <property type="gene ID" value="CLYHEMG009985"/>
</dbReference>
<dbReference type="Proteomes" id="UP000594262">
    <property type="component" value="Unplaced"/>
</dbReference>
<organism evidence="1 2">
    <name type="scientific">Clytia hemisphaerica</name>
    <dbReference type="NCBI Taxonomy" id="252671"/>
    <lineage>
        <taxon>Eukaryota</taxon>
        <taxon>Metazoa</taxon>
        <taxon>Cnidaria</taxon>
        <taxon>Hydrozoa</taxon>
        <taxon>Hydroidolina</taxon>
        <taxon>Leptothecata</taxon>
        <taxon>Obeliida</taxon>
        <taxon>Clytiidae</taxon>
        <taxon>Clytia</taxon>
    </lineage>
</organism>
<protein>
    <submittedName>
        <fullName evidence="1">Uncharacterized protein</fullName>
    </submittedName>
</protein>
<evidence type="ECO:0000313" key="2">
    <source>
        <dbReference type="Proteomes" id="UP000594262"/>
    </source>
</evidence>
<dbReference type="OrthoDB" id="10063305at2759"/>